<evidence type="ECO:0000256" key="7">
    <source>
        <dbReference type="RuleBase" id="RU363032"/>
    </source>
</evidence>
<evidence type="ECO:0000256" key="8">
    <source>
        <dbReference type="SAM" id="MobiDB-lite"/>
    </source>
</evidence>
<dbReference type="InterPro" id="IPR000515">
    <property type="entry name" value="MetI-like"/>
</dbReference>
<comment type="subcellular location">
    <subcellularLocation>
        <location evidence="1 7">Cell membrane</location>
        <topology evidence="1 7">Multi-pass membrane protein</topology>
    </subcellularLocation>
</comment>
<feature type="transmembrane region" description="Helical" evidence="7">
    <location>
        <begin position="272"/>
        <end position="298"/>
    </location>
</feature>
<dbReference type="Gene3D" id="1.10.3720.10">
    <property type="entry name" value="MetI-like"/>
    <property type="match status" value="1"/>
</dbReference>
<sequence length="351" mass="37910">MSDVLAPSESLGDAPDSEGRSGGGSGLARYVASKVAGAATSLLLVILLGFFLFRVLPGDPVQTMTRGRAVSAEQIAELRERFGLDLPLWQQFIDYLFGVLRGDLGVSYFYSRPVSDLIAERFWPTVLLAGSATILAVLLGIWLGTRSAWRHGSRFDRTATGVALTLWSVPTFWLGLIVLMVFAVGVGPIPGMFPTGGITSPDTPPGVIPYVLDVAHHLVLPCITMVAVIFAQYQMVMRSSLLEEMGADYLTTARAKGLRDELVRRRHAVPNAMLPTVTLIFLHLGLVVSGAIMVETVFSWPGLGLLTYQALDVPDLPLLQGTFIVLAGAVVAMNLVADLLYRFLDPRVRAS</sequence>
<protein>
    <submittedName>
        <fullName evidence="10">ABC-type dipeptide/oligopeptide/nickel transport system, permease component</fullName>
    </submittedName>
</protein>
<dbReference type="PROSITE" id="PS50928">
    <property type="entry name" value="ABC_TM1"/>
    <property type="match status" value="1"/>
</dbReference>
<dbReference type="EMBL" id="CP016076">
    <property type="protein sequence ID" value="APU14846.1"/>
    <property type="molecule type" value="Genomic_DNA"/>
</dbReference>
<evidence type="ECO:0000256" key="4">
    <source>
        <dbReference type="ARBA" id="ARBA00022692"/>
    </source>
</evidence>
<keyword evidence="11" id="KW-1185">Reference proteome</keyword>
<dbReference type="PANTHER" id="PTHR43376:SF1">
    <property type="entry name" value="OLIGOPEPTIDE TRANSPORT SYSTEM PERMEASE PROTEIN"/>
    <property type="match status" value="1"/>
</dbReference>
<dbReference type="Pfam" id="PF00528">
    <property type="entry name" value="BPD_transp_1"/>
    <property type="match status" value="1"/>
</dbReference>
<dbReference type="SUPFAM" id="SSF161098">
    <property type="entry name" value="MetI-like"/>
    <property type="match status" value="1"/>
</dbReference>
<keyword evidence="2 7" id="KW-0813">Transport</keyword>
<accession>A0AAC9LCL3</accession>
<evidence type="ECO:0000313" key="11">
    <source>
        <dbReference type="Proteomes" id="UP000185511"/>
    </source>
</evidence>
<keyword evidence="4 7" id="KW-0812">Transmembrane</keyword>
<evidence type="ECO:0000256" key="6">
    <source>
        <dbReference type="ARBA" id="ARBA00023136"/>
    </source>
</evidence>
<feature type="transmembrane region" description="Helical" evidence="7">
    <location>
        <begin position="35"/>
        <end position="56"/>
    </location>
</feature>
<feature type="domain" description="ABC transmembrane type-1" evidence="9">
    <location>
        <begin position="122"/>
        <end position="341"/>
    </location>
</feature>
<proteinExistence type="inferred from homology"/>
<evidence type="ECO:0000313" key="10">
    <source>
        <dbReference type="EMBL" id="APU14846.1"/>
    </source>
</evidence>
<feature type="region of interest" description="Disordered" evidence="8">
    <location>
        <begin position="1"/>
        <end position="22"/>
    </location>
</feature>
<dbReference type="Proteomes" id="UP000185511">
    <property type="component" value="Chromosome"/>
</dbReference>
<comment type="similarity">
    <text evidence="7">Belongs to the binding-protein-dependent transport system permease family.</text>
</comment>
<name>A0AAC9LCL3_9PSEU</name>
<dbReference type="PANTHER" id="PTHR43376">
    <property type="entry name" value="OLIGOPEPTIDE TRANSPORT SYSTEM PERMEASE PROTEIN"/>
    <property type="match status" value="1"/>
</dbReference>
<gene>
    <name evidence="10" type="ORF">UA74_13940</name>
</gene>
<dbReference type="InterPro" id="IPR035906">
    <property type="entry name" value="MetI-like_sf"/>
</dbReference>
<keyword evidence="3" id="KW-1003">Cell membrane</keyword>
<dbReference type="GO" id="GO:0005886">
    <property type="term" value="C:plasma membrane"/>
    <property type="evidence" value="ECO:0007669"/>
    <property type="project" value="UniProtKB-SubCell"/>
</dbReference>
<dbReference type="AlphaFoldDB" id="A0AAC9LCL3"/>
<evidence type="ECO:0000256" key="1">
    <source>
        <dbReference type="ARBA" id="ARBA00004651"/>
    </source>
</evidence>
<dbReference type="KEGG" id="acad:UA74_13940"/>
<evidence type="ECO:0000256" key="2">
    <source>
        <dbReference type="ARBA" id="ARBA00022448"/>
    </source>
</evidence>
<evidence type="ECO:0000256" key="5">
    <source>
        <dbReference type="ARBA" id="ARBA00022989"/>
    </source>
</evidence>
<keyword evidence="6 7" id="KW-0472">Membrane</keyword>
<feature type="transmembrane region" description="Helical" evidence="7">
    <location>
        <begin position="122"/>
        <end position="143"/>
    </location>
</feature>
<dbReference type="InterPro" id="IPR045621">
    <property type="entry name" value="BPD_transp_1_N"/>
</dbReference>
<organism evidence="10 11">
    <name type="scientific">Actinoalloteichus fjordicus</name>
    <dbReference type="NCBI Taxonomy" id="1612552"/>
    <lineage>
        <taxon>Bacteria</taxon>
        <taxon>Bacillati</taxon>
        <taxon>Actinomycetota</taxon>
        <taxon>Actinomycetes</taxon>
        <taxon>Pseudonocardiales</taxon>
        <taxon>Pseudonocardiaceae</taxon>
        <taxon>Actinoalloteichus</taxon>
    </lineage>
</organism>
<feature type="transmembrane region" description="Helical" evidence="7">
    <location>
        <begin position="207"/>
        <end position="231"/>
    </location>
</feature>
<dbReference type="CDD" id="cd06261">
    <property type="entry name" value="TM_PBP2"/>
    <property type="match status" value="1"/>
</dbReference>
<feature type="transmembrane region" description="Helical" evidence="7">
    <location>
        <begin position="318"/>
        <end position="341"/>
    </location>
</feature>
<feature type="transmembrane region" description="Helical" evidence="7">
    <location>
        <begin position="164"/>
        <end position="187"/>
    </location>
</feature>
<dbReference type="GO" id="GO:0055085">
    <property type="term" value="P:transmembrane transport"/>
    <property type="evidence" value="ECO:0007669"/>
    <property type="project" value="InterPro"/>
</dbReference>
<keyword evidence="5 7" id="KW-1133">Transmembrane helix</keyword>
<evidence type="ECO:0000256" key="3">
    <source>
        <dbReference type="ARBA" id="ARBA00022475"/>
    </source>
</evidence>
<evidence type="ECO:0000259" key="9">
    <source>
        <dbReference type="PROSITE" id="PS50928"/>
    </source>
</evidence>
<reference evidence="11" key="1">
    <citation type="submission" date="2016-06" db="EMBL/GenBank/DDBJ databases">
        <title>Complete genome sequence of Actinoalloteichus fjordicus DSM 46855 (=ADI127-17), type strain of the new species Actinoalloteichus fjordicus.</title>
        <authorList>
            <person name="Ruckert C."/>
            <person name="Nouioui I."/>
            <person name="Willmese J."/>
            <person name="van Wezel G."/>
            <person name="Klenk H.-P."/>
            <person name="Kalinowski J."/>
            <person name="Zotchev S.B."/>
        </authorList>
    </citation>
    <scope>NUCLEOTIDE SEQUENCE [LARGE SCALE GENOMIC DNA]</scope>
    <source>
        <strain evidence="11">ADI127-7</strain>
    </source>
</reference>
<dbReference type="Pfam" id="PF19300">
    <property type="entry name" value="BPD_transp_1_N"/>
    <property type="match status" value="1"/>
</dbReference>